<evidence type="ECO:0000256" key="1">
    <source>
        <dbReference type="SAM" id="Phobius"/>
    </source>
</evidence>
<proteinExistence type="predicted"/>
<keyword evidence="1" id="KW-0472">Membrane</keyword>
<dbReference type="Proteomes" id="UP001189624">
    <property type="component" value="Chromosome 1"/>
</dbReference>
<accession>A0AA86V1L2</accession>
<keyword evidence="1" id="KW-1133">Transmembrane helix</keyword>
<organism evidence="2 3">
    <name type="scientific">Sphenostylis stenocarpa</name>
    <dbReference type="NCBI Taxonomy" id="92480"/>
    <lineage>
        <taxon>Eukaryota</taxon>
        <taxon>Viridiplantae</taxon>
        <taxon>Streptophyta</taxon>
        <taxon>Embryophyta</taxon>
        <taxon>Tracheophyta</taxon>
        <taxon>Spermatophyta</taxon>
        <taxon>Magnoliopsida</taxon>
        <taxon>eudicotyledons</taxon>
        <taxon>Gunneridae</taxon>
        <taxon>Pentapetalae</taxon>
        <taxon>rosids</taxon>
        <taxon>fabids</taxon>
        <taxon>Fabales</taxon>
        <taxon>Fabaceae</taxon>
        <taxon>Papilionoideae</taxon>
        <taxon>50 kb inversion clade</taxon>
        <taxon>NPAAA clade</taxon>
        <taxon>indigoferoid/millettioid clade</taxon>
        <taxon>Phaseoleae</taxon>
        <taxon>Sphenostylis</taxon>
    </lineage>
</organism>
<reference evidence="2" key="1">
    <citation type="submission" date="2023-10" db="EMBL/GenBank/DDBJ databases">
        <authorList>
            <person name="Domelevo Entfellner J.-B."/>
        </authorList>
    </citation>
    <scope>NUCLEOTIDE SEQUENCE</scope>
</reference>
<protein>
    <submittedName>
        <fullName evidence="2">Uncharacterized protein</fullName>
    </submittedName>
</protein>
<evidence type="ECO:0000313" key="3">
    <source>
        <dbReference type="Proteomes" id="UP001189624"/>
    </source>
</evidence>
<name>A0AA86V1L2_9FABA</name>
<feature type="transmembrane region" description="Helical" evidence="1">
    <location>
        <begin position="173"/>
        <end position="195"/>
    </location>
</feature>
<evidence type="ECO:0000313" key="2">
    <source>
        <dbReference type="EMBL" id="CAJ1825091.1"/>
    </source>
</evidence>
<gene>
    <name evidence="2" type="ORF">AYBTSS11_LOCUS1248</name>
</gene>
<dbReference type="EMBL" id="OY731398">
    <property type="protein sequence ID" value="CAJ1825091.1"/>
    <property type="molecule type" value="Genomic_DNA"/>
</dbReference>
<dbReference type="AlphaFoldDB" id="A0AA86V1L2"/>
<sequence>MEEVIAGIPPLVLGGVYLQREGDDGEPHRGKEQHNRNTQCNVLFRKSDEVDGNDTKEKIEAKLHLWFKLPKKGQKAILEAVKRKVSTRKDVLPVTSRKSSNTQAKKNRFGFKGFISCLLYSVFDIPSHYHCALFILGPSVIRYRAQTFASQFVLKLGDSFKSVLSLEEAFTEFFPLTIDMMTILQCYLLVLWLVWPLHPVLQVSVVLMLVAAPCYYIPGLVNMASGVGVSWYSFK</sequence>
<feature type="transmembrane region" description="Helical" evidence="1">
    <location>
        <begin position="215"/>
        <end position="234"/>
    </location>
</feature>
<dbReference type="Gramene" id="rna-AYBTSS11_LOCUS1248">
    <property type="protein sequence ID" value="CAJ1825091.1"/>
    <property type="gene ID" value="gene-AYBTSS11_LOCUS1248"/>
</dbReference>
<keyword evidence="1" id="KW-0812">Transmembrane</keyword>
<keyword evidence="3" id="KW-1185">Reference proteome</keyword>